<reference evidence="1" key="1">
    <citation type="submission" date="2023-04" db="EMBL/GenBank/DDBJ databases">
        <title>Genomic characterization of faba bean (Vicia faba) microsymbionts in Mexican soils.</title>
        <authorList>
            <person name="Rivera Orduna F.N."/>
            <person name="Guevara-Luna J."/>
            <person name="Yan J."/>
            <person name="Arroyo-Herrera I."/>
            <person name="Li Y."/>
            <person name="Vasquez-Murrieta M.S."/>
            <person name="Wang E.T."/>
        </authorList>
    </citation>
    <scope>NUCLEOTIDE SEQUENCE</scope>
    <source>
        <strain evidence="1">CH26</strain>
    </source>
</reference>
<organism evidence="1 2">
    <name type="scientific">Rhizobium hidalgonense</name>
    <dbReference type="NCBI Taxonomy" id="1538159"/>
    <lineage>
        <taxon>Bacteria</taxon>
        <taxon>Pseudomonadati</taxon>
        <taxon>Pseudomonadota</taxon>
        <taxon>Alphaproteobacteria</taxon>
        <taxon>Hyphomicrobiales</taxon>
        <taxon>Rhizobiaceae</taxon>
        <taxon>Rhizobium/Agrobacterium group</taxon>
        <taxon>Rhizobium</taxon>
    </lineage>
</organism>
<evidence type="ECO:0000313" key="2">
    <source>
        <dbReference type="Proteomes" id="UP001268610"/>
    </source>
</evidence>
<gene>
    <name evidence="1" type="ORF">RJJ65_33935</name>
</gene>
<accession>A0AAJ2GYX8</accession>
<sequence>MKVLLLSDIPPCENLTAGLVLSAMVRFLPRDSVCCFAVVNPHIDIEVSSEFANMPIVFHPKPNENWSWLPQRRFLRKMSSVVSFIGEGLLQRTSLRILIDKAVSFGKEQKVDRVWAVLQGQTTIRMAKEVADRLGVPLHSHVWDPFSWWAQANKLDGINTRRTQALFDNAIRQSVAVATASEAMAEHYRDKFAVKALPVISSHHRSMGRTPNVATGVGSTVVIGMAGQFYAADEWLELIKGLTSAGWQVEGRPVKIVVLGPQRPPEVTEAHVSFFGWKSQSDAAEILSQCDILYCPYPFAASMKEVAQFSFPSKLVLYLAAGRPIVFHGPDYSSPAHYIVSRDCGLIANRITSTTIFNEIERLVCDPQLYATKGMNAQAAFRNNFTLESMALAFNGFLAADIMVSNMGETYNHSLPTGTTAYETKLSPQKRRLSLSWQIWRRTKSLRDRLVHLKRRTRNVVKFMALKIPVLRSLHHQVGTLIVENRALRRQNTALGTEISRLRQLTVSPKLANLGYDNRKRSSVLSQILLKDRLAGKYAHSRSLVFTQSAEIWAELTGRAAGEGADIVRGTDLPGAAYQGTSAAPEQYVSCLFGGRAECSTFDSDLVWPAMKTAIPRNVFQSLVRTALEEACDRLVVFSKDSAANFVAIAVAELLSLPVHLVINGDTDSNQFAWVKEHVTLEVMKMQTFDG</sequence>
<dbReference type="SUPFAM" id="SSF53756">
    <property type="entry name" value="UDP-Glycosyltransferase/glycogen phosphorylase"/>
    <property type="match status" value="1"/>
</dbReference>
<protein>
    <recommendedName>
        <fullName evidence="3">Glycosyltransferase subfamily 4-like N-terminal domain-containing protein</fullName>
    </recommendedName>
</protein>
<dbReference type="Gene3D" id="3.40.50.2000">
    <property type="entry name" value="Glycogen Phosphorylase B"/>
    <property type="match status" value="1"/>
</dbReference>
<comment type="caution">
    <text evidence="1">The sequence shown here is derived from an EMBL/GenBank/DDBJ whole genome shotgun (WGS) entry which is preliminary data.</text>
</comment>
<evidence type="ECO:0008006" key="3">
    <source>
        <dbReference type="Google" id="ProtNLM"/>
    </source>
</evidence>
<name>A0AAJ2GYX8_9HYPH</name>
<evidence type="ECO:0000313" key="1">
    <source>
        <dbReference type="EMBL" id="MDR9777546.1"/>
    </source>
</evidence>
<dbReference type="RefSeq" id="WP_310857421.1">
    <property type="nucleotide sequence ID" value="NZ_JAVLSD010000045.1"/>
</dbReference>
<dbReference type="Proteomes" id="UP001268610">
    <property type="component" value="Unassembled WGS sequence"/>
</dbReference>
<dbReference type="EMBL" id="JAVLSF010000048">
    <property type="protein sequence ID" value="MDR9777546.1"/>
    <property type="molecule type" value="Genomic_DNA"/>
</dbReference>
<proteinExistence type="predicted"/>
<dbReference type="AlphaFoldDB" id="A0AAJ2GYX8"/>